<dbReference type="InterPro" id="IPR039634">
    <property type="entry name" value="Bul1-like"/>
</dbReference>
<dbReference type="Gene3D" id="2.60.40.640">
    <property type="match status" value="1"/>
</dbReference>
<dbReference type="InterPro" id="IPR014752">
    <property type="entry name" value="Arrestin-like_C"/>
</dbReference>
<feature type="compositionally biased region" description="Low complexity" evidence="1">
    <location>
        <begin position="380"/>
        <end position="389"/>
    </location>
</feature>
<dbReference type="EMBL" id="JAQQWL010000001">
    <property type="protein sequence ID" value="KAK8091172.1"/>
    <property type="molecule type" value="Genomic_DNA"/>
</dbReference>
<evidence type="ECO:0000313" key="2">
    <source>
        <dbReference type="EMBL" id="KAK8091172.1"/>
    </source>
</evidence>
<feature type="region of interest" description="Disordered" evidence="1">
    <location>
        <begin position="357"/>
        <end position="399"/>
    </location>
</feature>
<keyword evidence="3" id="KW-1185">Reference proteome</keyword>
<dbReference type="PANTHER" id="PTHR31904">
    <property type="entry name" value="BYPASS OF STOP CODON PROTEIN 5-RELATED"/>
    <property type="match status" value="1"/>
</dbReference>
<name>A0ABR1X778_9PEZI</name>
<protein>
    <recommendedName>
        <fullName evidence="4">Arrestin-like N-terminal domain-containing protein</fullName>
    </recommendedName>
</protein>
<sequence length="525" mass="56654">MSKASKPAPTNTSSFTSVLAGLNRKLAPGKAAAAMEIHLDNHYSTKAYTASSRLTGHVAIRPARDMWFDSLDILLLGVTKTRVDGVHAPHTTQHMFLKLSMPVPASAYPAPRVYEAGRAYAVPFEFVVPGYLTLSACSHRTESDAVGGHHLCVPPSLGSWERDDMTPDMARVEYSVRARLYREEEMDRTRTKILEATLVVNVLPPFAEQPPLEITPDDSLYAMAKTKSIRRSILSPKTGKVALTAAQPGAIMLSPDGSTATTTSARIDLRYEAASGQASSAAGLPKVTEVASKVSAVTFFGGNAIRDFPNMGNWVRTYGVEGRGSYTYNTTLGSTAVGDLEWKQHFSAQARRDSGYCSDVADADSDHSSSATSNDRRRWSASSSPSHSSTLKRTTKPAAPVYHTASLQVPIRIPTQKKTFAPTFHSCIASRVYVLWLTVSVSSGSSTSKTTLAVPLQIGVEDPETPGPNGEGPRPPTFEAAMEEVEAEEHLRPRTLHVPEVEFQHHVLPGYGDSVGWRTVTAGAA</sequence>
<dbReference type="GeneID" id="92085149"/>
<accession>A0ABR1X778</accession>
<dbReference type="RefSeq" id="XP_066722718.1">
    <property type="nucleotide sequence ID" value="XM_066852086.1"/>
</dbReference>
<dbReference type="PANTHER" id="PTHR31904:SF1">
    <property type="entry name" value="BYPASS OF STOP CODON PROTEIN 5-RELATED"/>
    <property type="match status" value="1"/>
</dbReference>
<evidence type="ECO:0000313" key="3">
    <source>
        <dbReference type="Proteomes" id="UP001480595"/>
    </source>
</evidence>
<dbReference type="Proteomes" id="UP001480595">
    <property type="component" value="Unassembled WGS sequence"/>
</dbReference>
<evidence type="ECO:0000256" key="1">
    <source>
        <dbReference type="SAM" id="MobiDB-lite"/>
    </source>
</evidence>
<gene>
    <name evidence="2" type="ORF">PG994_000677</name>
</gene>
<reference evidence="2 3" key="1">
    <citation type="submission" date="2023-01" db="EMBL/GenBank/DDBJ databases">
        <title>Analysis of 21 Apiospora genomes using comparative genomics revels a genus with tremendous synthesis potential of carbohydrate active enzymes and secondary metabolites.</title>
        <authorList>
            <person name="Sorensen T."/>
        </authorList>
    </citation>
    <scope>NUCLEOTIDE SEQUENCE [LARGE SCALE GENOMIC DNA]</scope>
    <source>
        <strain evidence="2 3">CBS 135458</strain>
    </source>
</reference>
<evidence type="ECO:0008006" key="4">
    <source>
        <dbReference type="Google" id="ProtNLM"/>
    </source>
</evidence>
<proteinExistence type="predicted"/>
<organism evidence="2 3">
    <name type="scientific">Apiospora phragmitis</name>
    <dbReference type="NCBI Taxonomy" id="2905665"/>
    <lineage>
        <taxon>Eukaryota</taxon>
        <taxon>Fungi</taxon>
        <taxon>Dikarya</taxon>
        <taxon>Ascomycota</taxon>
        <taxon>Pezizomycotina</taxon>
        <taxon>Sordariomycetes</taxon>
        <taxon>Xylariomycetidae</taxon>
        <taxon>Amphisphaeriales</taxon>
        <taxon>Apiosporaceae</taxon>
        <taxon>Apiospora</taxon>
    </lineage>
</organism>
<comment type="caution">
    <text evidence="2">The sequence shown here is derived from an EMBL/GenBank/DDBJ whole genome shotgun (WGS) entry which is preliminary data.</text>
</comment>